<feature type="domain" description="ABC transporter" evidence="2">
    <location>
        <begin position="228"/>
        <end position="447"/>
    </location>
</feature>
<dbReference type="PANTHER" id="PTHR24220:SF86">
    <property type="entry name" value="ABC TRANSPORTER ABCH.1"/>
    <property type="match status" value="1"/>
</dbReference>
<dbReference type="InterPro" id="IPR027417">
    <property type="entry name" value="P-loop_NTPase"/>
</dbReference>
<dbReference type="GO" id="GO:0016887">
    <property type="term" value="F:ATP hydrolysis activity"/>
    <property type="evidence" value="ECO:0007669"/>
    <property type="project" value="InterPro"/>
</dbReference>
<sequence length="447" mass="47458">MSENDAMNEENAMDETLKSETEAEDTATSQAVEAAETDTSGEAVDESVNEPAATGEDSEDGNATDESEATAGDESGDDEPAEEPASVEFSIVFDEDADEDLVAFDEPEPTDGLDALGLTDDFSIPADIAAEAEADADGEADADDTATDEDFAVPRSSSAEITAGNARHVDETLKLAQQDADAAEETVDGHPVDHAAAAEPATSLASRIDREIISNNENAILLKSYPTFSFNKVTLAGAKGKVDIFSELDFACHAGHTYALMPVGDEDMDIPTDAKRVALMGLMSGMTLPTSGMVMNKSANLQELEPIELRGHRLGLVPQRYAVRPDLDAERNVLYAMEASNRNFLKPKPVIARELLDLVGFDEAVTGVAVGTLPTVQQRLVAIARAISTEAQVLILDEPTRGLNDDEAVTVLKALAKLAHSGDPKHCVIIVTTDQEVADTADQIIRV</sequence>
<dbReference type="PANTHER" id="PTHR24220">
    <property type="entry name" value="IMPORT ATP-BINDING PROTEIN"/>
    <property type="match status" value="1"/>
</dbReference>
<comment type="caution">
    <text evidence="3">The sequence shown here is derived from an EMBL/GenBank/DDBJ whole genome shotgun (WGS) entry which is preliminary data.</text>
</comment>
<accession>A0A261GEG3</accession>
<dbReference type="PROSITE" id="PS50893">
    <property type="entry name" value="ABC_TRANSPORTER_2"/>
    <property type="match status" value="1"/>
</dbReference>
<evidence type="ECO:0000259" key="2">
    <source>
        <dbReference type="PROSITE" id="PS50893"/>
    </source>
</evidence>
<feature type="compositionally biased region" description="Acidic residues" evidence="1">
    <location>
        <begin position="1"/>
        <end position="13"/>
    </location>
</feature>
<keyword evidence="3" id="KW-0067">ATP-binding</keyword>
<dbReference type="SUPFAM" id="SSF52540">
    <property type="entry name" value="P-loop containing nucleoside triphosphate hydrolases"/>
    <property type="match status" value="1"/>
</dbReference>
<organism evidence="3 4">
    <name type="scientific">Bifidobacterium eulemuris</name>
    <dbReference type="NCBI Taxonomy" id="1765219"/>
    <lineage>
        <taxon>Bacteria</taxon>
        <taxon>Bacillati</taxon>
        <taxon>Actinomycetota</taxon>
        <taxon>Actinomycetes</taxon>
        <taxon>Bifidobacteriales</taxon>
        <taxon>Bifidobacteriaceae</taxon>
        <taxon>Bifidobacterium</taxon>
    </lineage>
</organism>
<dbReference type="GO" id="GO:0005886">
    <property type="term" value="C:plasma membrane"/>
    <property type="evidence" value="ECO:0007669"/>
    <property type="project" value="TreeGrafter"/>
</dbReference>
<dbReference type="EMBL" id="MWWZ01000003">
    <property type="protein sequence ID" value="OZG69475.1"/>
    <property type="molecule type" value="Genomic_DNA"/>
</dbReference>
<feature type="compositionally biased region" description="Acidic residues" evidence="1">
    <location>
        <begin position="93"/>
        <end position="111"/>
    </location>
</feature>
<protein>
    <submittedName>
        <fullName evidence="3">ATP-binding protein of ABC transporter system</fullName>
    </submittedName>
</protein>
<dbReference type="Pfam" id="PF00005">
    <property type="entry name" value="ABC_tran"/>
    <property type="match status" value="1"/>
</dbReference>
<evidence type="ECO:0000256" key="1">
    <source>
        <dbReference type="SAM" id="MobiDB-lite"/>
    </source>
</evidence>
<reference evidence="3 4" key="1">
    <citation type="journal article" date="2017" name="BMC Genomics">
        <title>Comparative genomic and phylogenomic analyses of the Bifidobacteriaceae family.</title>
        <authorList>
            <person name="Lugli G.A."/>
            <person name="Milani C."/>
            <person name="Turroni F."/>
            <person name="Duranti S."/>
            <person name="Mancabelli L."/>
            <person name="Mangifesta M."/>
            <person name="Ferrario C."/>
            <person name="Modesto M."/>
            <person name="Mattarelli P."/>
            <person name="Jiri K."/>
            <person name="van Sinderen D."/>
            <person name="Ventura M."/>
        </authorList>
    </citation>
    <scope>NUCLEOTIDE SEQUENCE [LARGE SCALE GENOMIC DNA]</scope>
    <source>
        <strain evidence="3 4">DSM 100216</strain>
    </source>
</reference>
<dbReference type="AlphaFoldDB" id="A0A261GEG3"/>
<dbReference type="InterPro" id="IPR003439">
    <property type="entry name" value="ABC_transporter-like_ATP-bd"/>
</dbReference>
<dbReference type="InterPro" id="IPR015854">
    <property type="entry name" value="ABC_transpr_LolD-like"/>
</dbReference>
<feature type="region of interest" description="Disordered" evidence="1">
    <location>
        <begin position="1"/>
        <end position="118"/>
    </location>
</feature>
<evidence type="ECO:0000313" key="3">
    <source>
        <dbReference type="EMBL" id="OZG69475.1"/>
    </source>
</evidence>
<keyword evidence="3" id="KW-0547">Nucleotide-binding</keyword>
<dbReference type="GO" id="GO:0022857">
    <property type="term" value="F:transmembrane transporter activity"/>
    <property type="evidence" value="ECO:0007669"/>
    <property type="project" value="TreeGrafter"/>
</dbReference>
<evidence type="ECO:0000313" key="4">
    <source>
        <dbReference type="Proteomes" id="UP000216057"/>
    </source>
</evidence>
<name>A0A261GEG3_9BIFI</name>
<dbReference type="Gene3D" id="3.40.50.300">
    <property type="entry name" value="P-loop containing nucleotide triphosphate hydrolases"/>
    <property type="match status" value="1"/>
</dbReference>
<gene>
    <name evidence="3" type="ORF">BEUL_0216</name>
</gene>
<dbReference type="RefSeq" id="WP_226805723.1">
    <property type="nucleotide sequence ID" value="NZ_CP062938.1"/>
</dbReference>
<feature type="compositionally biased region" description="Acidic residues" evidence="1">
    <location>
        <begin position="56"/>
        <end position="68"/>
    </location>
</feature>
<dbReference type="GO" id="GO:0005524">
    <property type="term" value="F:ATP binding"/>
    <property type="evidence" value="ECO:0007669"/>
    <property type="project" value="UniProtKB-KW"/>
</dbReference>
<proteinExistence type="predicted"/>
<dbReference type="Proteomes" id="UP000216057">
    <property type="component" value="Unassembled WGS sequence"/>
</dbReference>
<feature type="region of interest" description="Disordered" evidence="1">
    <location>
        <begin position="132"/>
        <end position="151"/>
    </location>
</feature>